<keyword evidence="3" id="KW-1185">Reference proteome</keyword>
<keyword evidence="1" id="KW-0812">Transmembrane</keyword>
<keyword evidence="1" id="KW-1133">Transmembrane helix</keyword>
<gene>
    <name evidence="2" type="ORF">NE237_026253</name>
</gene>
<feature type="transmembrane region" description="Helical" evidence="1">
    <location>
        <begin position="80"/>
        <end position="113"/>
    </location>
</feature>
<dbReference type="EMBL" id="JAMYWD010000010">
    <property type="protein sequence ID" value="KAJ4959142.1"/>
    <property type="molecule type" value="Genomic_DNA"/>
</dbReference>
<feature type="transmembrane region" description="Helical" evidence="1">
    <location>
        <begin position="36"/>
        <end position="60"/>
    </location>
</feature>
<evidence type="ECO:0000256" key="1">
    <source>
        <dbReference type="SAM" id="Phobius"/>
    </source>
</evidence>
<evidence type="ECO:0000313" key="3">
    <source>
        <dbReference type="Proteomes" id="UP001141806"/>
    </source>
</evidence>
<dbReference type="AlphaFoldDB" id="A0A9Q0H7U3"/>
<dbReference type="PANTHER" id="PTHR33133:SF27">
    <property type="entry name" value="G-PROTEIN COUPLED RECEPTORS FAMILY 1 PROFILE DOMAIN-CONTAINING PROTEIN"/>
    <property type="match status" value="1"/>
</dbReference>
<name>A0A9Q0H7U3_9MAGN</name>
<feature type="transmembrane region" description="Helical" evidence="1">
    <location>
        <begin position="220"/>
        <end position="245"/>
    </location>
</feature>
<protein>
    <recommendedName>
        <fullName evidence="4">Transmembrane protein</fullName>
    </recommendedName>
</protein>
<organism evidence="2 3">
    <name type="scientific">Protea cynaroides</name>
    <dbReference type="NCBI Taxonomy" id="273540"/>
    <lineage>
        <taxon>Eukaryota</taxon>
        <taxon>Viridiplantae</taxon>
        <taxon>Streptophyta</taxon>
        <taxon>Embryophyta</taxon>
        <taxon>Tracheophyta</taxon>
        <taxon>Spermatophyta</taxon>
        <taxon>Magnoliopsida</taxon>
        <taxon>Proteales</taxon>
        <taxon>Proteaceae</taxon>
        <taxon>Protea</taxon>
    </lineage>
</organism>
<reference evidence="2" key="1">
    <citation type="journal article" date="2023" name="Plant J.">
        <title>The genome of the king protea, Protea cynaroides.</title>
        <authorList>
            <person name="Chang J."/>
            <person name="Duong T.A."/>
            <person name="Schoeman C."/>
            <person name="Ma X."/>
            <person name="Roodt D."/>
            <person name="Barker N."/>
            <person name="Li Z."/>
            <person name="Van de Peer Y."/>
            <person name="Mizrachi E."/>
        </authorList>
    </citation>
    <scope>NUCLEOTIDE SEQUENCE</scope>
    <source>
        <tissue evidence="2">Young leaves</tissue>
    </source>
</reference>
<dbReference type="Proteomes" id="UP001141806">
    <property type="component" value="Unassembled WGS sequence"/>
</dbReference>
<evidence type="ECO:0000313" key="2">
    <source>
        <dbReference type="EMBL" id="KAJ4959142.1"/>
    </source>
</evidence>
<dbReference type="OrthoDB" id="777403at2759"/>
<keyword evidence="1" id="KW-0472">Membrane</keyword>
<comment type="caution">
    <text evidence="2">The sequence shown here is derived from an EMBL/GenBank/DDBJ whole genome shotgun (WGS) entry which is preliminary data.</text>
</comment>
<sequence length="297" mass="33039">MDKEVFLIASGDSSLISDVTGVLRAAIKLPSRNKKLTISVTILLLIPFSILVMFHAIFAGPLLQKLEDFNDNHSTAQKDAWILVCLEFAFSIVFSAIFLFGMAATISSSALTYEGNIIRIDELLLMIQATWKRLVVTGLYIFFITIAYVFLCLVMLGAFILVTSVGAIAAWISILGFSAALFYLYPATVFLLSLVISILENCYGMKALGKARELIKGRKIQGFVVLLLLELLSTPISFLLILITVDDDDDLGSMTQIAFGSVFTFLFCVVRLLTFVVFTLFYYECKKDHEENVQIEL</sequence>
<feature type="transmembrane region" description="Helical" evidence="1">
    <location>
        <begin position="134"/>
        <end position="162"/>
    </location>
</feature>
<feature type="transmembrane region" description="Helical" evidence="1">
    <location>
        <begin position="257"/>
        <end position="283"/>
    </location>
</feature>
<dbReference type="PANTHER" id="PTHR33133">
    <property type="entry name" value="OS08G0107100 PROTEIN-RELATED"/>
    <property type="match status" value="1"/>
</dbReference>
<proteinExistence type="predicted"/>
<accession>A0A9Q0H7U3</accession>
<evidence type="ECO:0008006" key="4">
    <source>
        <dbReference type="Google" id="ProtNLM"/>
    </source>
</evidence>
<feature type="transmembrane region" description="Helical" evidence="1">
    <location>
        <begin position="168"/>
        <end position="199"/>
    </location>
</feature>